<dbReference type="PANTHER" id="PTHR30004">
    <property type="entry name" value="4-HYDROXYTHREONINE-4-PHOSPHATE DEHYDROGENASE"/>
    <property type="match status" value="1"/>
</dbReference>
<comment type="subunit">
    <text evidence="10">Homodimer.</text>
</comment>
<evidence type="ECO:0000256" key="10">
    <source>
        <dbReference type="HAMAP-Rule" id="MF_00536"/>
    </source>
</evidence>
<keyword evidence="7 10" id="KW-0520">NAD</keyword>
<evidence type="ECO:0000313" key="13">
    <source>
        <dbReference type="Proteomes" id="UP000366945"/>
    </source>
</evidence>
<dbReference type="GO" id="GO:0042823">
    <property type="term" value="P:pyridoxal phosphate biosynthetic process"/>
    <property type="evidence" value="ECO:0007669"/>
    <property type="project" value="UniProtKB-UniRule"/>
</dbReference>
<dbReference type="Gene3D" id="3.40.718.10">
    <property type="entry name" value="Isopropylmalate Dehydrogenase"/>
    <property type="match status" value="1"/>
</dbReference>
<feature type="region of interest" description="Disordered" evidence="11">
    <location>
        <begin position="344"/>
        <end position="365"/>
    </location>
</feature>
<dbReference type="GO" id="GO:0050897">
    <property type="term" value="F:cobalt ion binding"/>
    <property type="evidence" value="ECO:0007669"/>
    <property type="project" value="UniProtKB-UniRule"/>
</dbReference>
<dbReference type="GO" id="GO:0000287">
    <property type="term" value="F:magnesium ion binding"/>
    <property type="evidence" value="ECO:0007669"/>
    <property type="project" value="UniProtKB-UniRule"/>
</dbReference>
<keyword evidence="9 10" id="KW-0170">Cobalt</keyword>
<evidence type="ECO:0000256" key="1">
    <source>
        <dbReference type="ARBA" id="ARBA00022490"/>
    </source>
</evidence>
<feature type="binding site" evidence="10">
    <location>
        <position position="273"/>
    </location>
    <ligand>
        <name>a divalent metal cation</name>
        <dbReference type="ChEBI" id="CHEBI:60240"/>
        <note>ligand shared between dimeric partners</note>
    </ligand>
</feature>
<dbReference type="GO" id="GO:0005737">
    <property type="term" value="C:cytoplasm"/>
    <property type="evidence" value="ECO:0007669"/>
    <property type="project" value="UniProtKB-SubCell"/>
</dbReference>
<feature type="binding site" evidence="10">
    <location>
        <position position="143"/>
    </location>
    <ligand>
        <name>substrate</name>
    </ligand>
</feature>
<keyword evidence="1 10" id="KW-0963">Cytoplasm</keyword>
<dbReference type="HAMAP" id="MF_00536">
    <property type="entry name" value="PdxA"/>
    <property type="match status" value="1"/>
</dbReference>
<feature type="binding site" evidence="10">
    <location>
        <position position="218"/>
    </location>
    <ligand>
        <name>a divalent metal cation</name>
        <dbReference type="ChEBI" id="CHEBI:60240"/>
        <note>ligand shared between dimeric partners</note>
    </ligand>
</feature>
<evidence type="ECO:0000256" key="7">
    <source>
        <dbReference type="ARBA" id="ARBA00023027"/>
    </source>
</evidence>
<accession>A0A5E4XAP6</accession>
<sequence length="365" mass="37675">MTSARPFVLAITTGEPAGVGPELTVQALVQYLTPSTPPVSDPQLDQCQFAVLGDATLLASRAQAVGLGDAWQALLAQGRVHVEHHPLAVPAVPGQLDAANGPYVLALLDAAIDGAMAGTFDAIVTAPLQKSTINDSGVAFTGHTEYLAERTHTPRVVMMLAGGGLRVALATTHLPLAQVPGAIRRDDLLQTLVILNQDLMRHFGLTRPRILVTGLNPHAGESGYLGREEIDVITPALDDARAVGIDARGPYPADTLFQPRHLDGADAVLAMYHDQGLPVLKYASFGAGVNITLGLPIIRTSVDHGTALDLAGTGRAESGSLLEALRTAATMAANAATHAQLSAGTANDASAAPTAPTGAVTPPRS</sequence>
<comment type="function">
    <text evidence="10">Catalyzes the NAD(P)-dependent oxidation of 4-(phosphooxy)-L-threonine (HTP) into 2-amino-3-oxo-4-(phosphooxy)butyric acid which spontaneously decarboxylates to form 3-amino-2-oxopropyl phosphate (AHAP).</text>
</comment>
<evidence type="ECO:0000313" key="12">
    <source>
        <dbReference type="EMBL" id="VVE33404.1"/>
    </source>
</evidence>
<comment type="catalytic activity">
    <reaction evidence="10">
        <text>4-(phosphooxy)-L-threonine + NAD(+) = 3-amino-2-oxopropyl phosphate + CO2 + NADH</text>
        <dbReference type="Rhea" id="RHEA:32275"/>
        <dbReference type="ChEBI" id="CHEBI:16526"/>
        <dbReference type="ChEBI" id="CHEBI:57279"/>
        <dbReference type="ChEBI" id="CHEBI:57540"/>
        <dbReference type="ChEBI" id="CHEBI:57945"/>
        <dbReference type="ChEBI" id="CHEBI:58452"/>
        <dbReference type="EC" id="1.1.1.262"/>
    </reaction>
</comment>
<gene>
    <name evidence="10 12" type="primary">pdxA</name>
    <name evidence="12" type="ORF">PPN31114_03781</name>
</gene>
<dbReference type="GO" id="GO:0050570">
    <property type="term" value="F:4-hydroxythreonine-4-phosphate dehydrogenase activity"/>
    <property type="evidence" value="ECO:0007669"/>
    <property type="project" value="UniProtKB-UniRule"/>
</dbReference>
<evidence type="ECO:0000256" key="6">
    <source>
        <dbReference type="ARBA" id="ARBA00023002"/>
    </source>
</evidence>
<keyword evidence="3 10" id="KW-0862">Zinc</keyword>
<dbReference type="GO" id="GO:0051287">
    <property type="term" value="F:NAD binding"/>
    <property type="evidence" value="ECO:0007669"/>
    <property type="project" value="InterPro"/>
</dbReference>
<dbReference type="EMBL" id="CABPSK010000003">
    <property type="protein sequence ID" value="VVE33404.1"/>
    <property type="molecule type" value="Genomic_DNA"/>
</dbReference>
<keyword evidence="4 10" id="KW-0460">Magnesium</keyword>
<keyword evidence="8 10" id="KW-0664">Pyridoxine biosynthesis</keyword>
<feature type="binding site" evidence="10">
    <location>
        <position position="290"/>
    </location>
    <ligand>
        <name>substrate</name>
    </ligand>
</feature>
<reference evidence="12 13" key="1">
    <citation type="submission" date="2019-08" db="EMBL/GenBank/DDBJ databases">
        <authorList>
            <person name="Peeters C."/>
        </authorList>
    </citation>
    <scope>NUCLEOTIDE SEQUENCE [LARGE SCALE GENOMIC DNA]</scope>
    <source>
        <strain evidence="12 13">LMG 31114</strain>
    </source>
</reference>
<evidence type="ECO:0000256" key="3">
    <source>
        <dbReference type="ARBA" id="ARBA00022833"/>
    </source>
</evidence>
<comment type="miscellaneous">
    <text evidence="10">The active site is located at the dimer interface.</text>
</comment>
<evidence type="ECO:0000256" key="4">
    <source>
        <dbReference type="ARBA" id="ARBA00022842"/>
    </source>
</evidence>
<dbReference type="AlphaFoldDB" id="A0A5E4XAP6"/>
<feature type="compositionally biased region" description="Low complexity" evidence="11">
    <location>
        <begin position="351"/>
        <end position="365"/>
    </location>
</feature>
<dbReference type="GO" id="GO:0008615">
    <property type="term" value="P:pyridoxine biosynthetic process"/>
    <property type="evidence" value="ECO:0007669"/>
    <property type="project" value="UniProtKB-UniRule"/>
</dbReference>
<dbReference type="NCBIfam" id="TIGR00557">
    <property type="entry name" value="pdxA"/>
    <property type="match status" value="1"/>
</dbReference>
<dbReference type="InterPro" id="IPR037510">
    <property type="entry name" value="PdxA"/>
</dbReference>
<evidence type="ECO:0000256" key="8">
    <source>
        <dbReference type="ARBA" id="ARBA00023096"/>
    </source>
</evidence>
<keyword evidence="13" id="KW-1185">Reference proteome</keyword>
<comment type="subcellular location">
    <subcellularLocation>
        <location evidence="10">Cytoplasm</location>
    </subcellularLocation>
</comment>
<protein>
    <recommendedName>
        <fullName evidence="10">4-hydroxythreonine-4-phosphate dehydrogenase</fullName>
        <ecNumber evidence="10">1.1.1.262</ecNumber>
    </recommendedName>
    <alternativeName>
        <fullName evidence="10">4-(phosphohydroxy)-L-threonine dehydrogenase</fullName>
    </alternativeName>
</protein>
<evidence type="ECO:0000256" key="11">
    <source>
        <dbReference type="SAM" id="MobiDB-lite"/>
    </source>
</evidence>
<dbReference type="GO" id="GO:0008270">
    <property type="term" value="F:zinc ion binding"/>
    <property type="evidence" value="ECO:0007669"/>
    <property type="project" value="UniProtKB-UniRule"/>
</dbReference>
<dbReference type="EC" id="1.1.1.262" evidence="10"/>
<dbReference type="GeneID" id="300405784"/>
<comment type="pathway">
    <text evidence="10">Cofactor biosynthesis; pyridoxine 5'-phosphate biosynthesis; pyridoxine 5'-phosphate from D-erythrose 4-phosphate: step 4/5.</text>
</comment>
<feature type="binding site" evidence="10">
    <location>
        <position position="144"/>
    </location>
    <ligand>
        <name>substrate</name>
    </ligand>
</feature>
<evidence type="ECO:0000256" key="5">
    <source>
        <dbReference type="ARBA" id="ARBA00022857"/>
    </source>
</evidence>
<comment type="cofactor">
    <cofactor evidence="10">
        <name>Zn(2+)</name>
        <dbReference type="ChEBI" id="CHEBI:29105"/>
    </cofactor>
    <cofactor evidence="10">
        <name>Mg(2+)</name>
        <dbReference type="ChEBI" id="CHEBI:18420"/>
    </cofactor>
    <cofactor evidence="10">
        <name>Co(2+)</name>
        <dbReference type="ChEBI" id="CHEBI:48828"/>
    </cofactor>
    <text evidence="10">Binds 1 divalent metal cation per subunit. Can use ions such as Zn(2+), Mg(2+) or Co(2+).</text>
</comment>
<dbReference type="OrthoDB" id="9801783at2"/>
<feature type="binding site" evidence="10">
    <location>
        <position position="299"/>
    </location>
    <ligand>
        <name>substrate</name>
    </ligand>
</feature>
<evidence type="ECO:0000256" key="2">
    <source>
        <dbReference type="ARBA" id="ARBA00022723"/>
    </source>
</evidence>
<dbReference type="RefSeq" id="WP_150680978.1">
    <property type="nucleotide sequence ID" value="NZ_CABPSK010000003.1"/>
</dbReference>
<dbReference type="SUPFAM" id="SSF53659">
    <property type="entry name" value="Isocitrate/Isopropylmalate dehydrogenase-like"/>
    <property type="match status" value="1"/>
</dbReference>
<dbReference type="UniPathway" id="UPA00244">
    <property type="reaction ID" value="UER00312"/>
</dbReference>
<evidence type="ECO:0000256" key="9">
    <source>
        <dbReference type="ARBA" id="ARBA00023285"/>
    </source>
</evidence>
<dbReference type="NCBIfam" id="NF002520">
    <property type="entry name" value="PRK01909.1"/>
    <property type="match status" value="1"/>
</dbReference>
<comment type="similarity">
    <text evidence="10">Belongs to the PdxA family.</text>
</comment>
<name>A0A5E4XAP6_9BURK</name>
<dbReference type="Pfam" id="PF04166">
    <property type="entry name" value="PdxA"/>
    <property type="match status" value="1"/>
</dbReference>
<feature type="binding site" evidence="10">
    <location>
        <position position="173"/>
    </location>
    <ligand>
        <name>a divalent metal cation</name>
        <dbReference type="ChEBI" id="CHEBI:60240"/>
        <note>ligand shared between dimeric partners</note>
    </ligand>
</feature>
<organism evidence="12 13">
    <name type="scientific">Pandoraea pneumonica</name>
    <dbReference type="NCBI Taxonomy" id="2508299"/>
    <lineage>
        <taxon>Bacteria</taxon>
        <taxon>Pseudomonadati</taxon>
        <taxon>Pseudomonadota</taxon>
        <taxon>Betaproteobacteria</taxon>
        <taxon>Burkholderiales</taxon>
        <taxon>Burkholderiaceae</taxon>
        <taxon>Pandoraea</taxon>
    </lineage>
</organism>
<keyword evidence="6 10" id="KW-0560">Oxidoreductase</keyword>
<dbReference type="PANTHER" id="PTHR30004:SF5">
    <property type="entry name" value="4-HYDROXYTHREONINE-4-PHOSPHATE DEHYDROGENASE"/>
    <property type="match status" value="1"/>
</dbReference>
<feature type="binding site" evidence="10">
    <location>
        <position position="281"/>
    </location>
    <ligand>
        <name>substrate</name>
    </ligand>
</feature>
<dbReference type="InterPro" id="IPR005255">
    <property type="entry name" value="PdxA_fam"/>
</dbReference>
<dbReference type="Proteomes" id="UP000366945">
    <property type="component" value="Unassembled WGS sequence"/>
</dbReference>
<keyword evidence="2 10" id="KW-0479">Metal-binding</keyword>
<keyword evidence="5 10" id="KW-0521">NADP</keyword>
<proteinExistence type="inferred from homology"/>